<comment type="caution">
    <text evidence="1">The sequence shown here is derived from an EMBL/GenBank/DDBJ whole genome shotgun (WGS) entry which is preliminary data.</text>
</comment>
<keyword evidence="2" id="KW-1185">Reference proteome</keyword>
<organism evidence="1 2">
    <name type="scientific">Nepenthes gracilis</name>
    <name type="common">Slender pitcher plant</name>
    <dbReference type="NCBI Taxonomy" id="150966"/>
    <lineage>
        <taxon>Eukaryota</taxon>
        <taxon>Viridiplantae</taxon>
        <taxon>Streptophyta</taxon>
        <taxon>Embryophyta</taxon>
        <taxon>Tracheophyta</taxon>
        <taxon>Spermatophyta</taxon>
        <taxon>Magnoliopsida</taxon>
        <taxon>eudicotyledons</taxon>
        <taxon>Gunneridae</taxon>
        <taxon>Pentapetalae</taxon>
        <taxon>Caryophyllales</taxon>
        <taxon>Nepenthaceae</taxon>
        <taxon>Nepenthes</taxon>
    </lineage>
</organism>
<accession>A0AAD3TMV8</accession>
<evidence type="ECO:0000313" key="1">
    <source>
        <dbReference type="EMBL" id="GMH31868.1"/>
    </source>
</evidence>
<proteinExistence type="predicted"/>
<sequence length="79" mass="8492">MYVQFGLVFSHVTLPVLKMQYPLAGVFSEFHAAAALFELEVMYTADVVVVDGSGCFFNAVVGMFAGIPSGAYSFSPDDN</sequence>
<dbReference type="Proteomes" id="UP001279734">
    <property type="component" value="Unassembled WGS sequence"/>
</dbReference>
<protein>
    <submittedName>
        <fullName evidence="1">Uncharacterized protein</fullName>
    </submittedName>
</protein>
<gene>
    <name evidence="1" type="ORF">Nepgr_033712</name>
</gene>
<name>A0AAD3TMV8_NEPGR</name>
<dbReference type="AlphaFoldDB" id="A0AAD3TMV8"/>
<evidence type="ECO:0000313" key="2">
    <source>
        <dbReference type="Proteomes" id="UP001279734"/>
    </source>
</evidence>
<reference evidence="1" key="1">
    <citation type="submission" date="2023-05" db="EMBL/GenBank/DDBJ databases">
        <title>Nepenthes gracilis genome sequencing.</title>
        <authorList>
            <person name="Fukushima K."/>
        </authorList>
    </citation>
    <scope>NUCLEOTIDE SEQUENCE</scope>
    <source>
        <strain evidence="1">SING2019-196</strain>
    </source>
</reference>
<dbReference type="EMBL" id="BSYO01000043">
    <property type="protein sequence ID" value="GMH31868.1"/>
    <property type="molecule type" value="Genomic_DNA"/>
</dbReference>